<dbReference type="GO" id="GO:1901255">
    <property type="term" value="P:nucleotide-excision repair involved in interstrand cross-link repair"/>
    <property type="evidence" value="ECO:0007669"/>
    <property type="project" value="TreeGrafter"/>
</dbReference>
<keyword evidence="7" id="KW-0238">DNA-binding</keyword>
<feature type="region of interest" description="Disordered" evidence="10">
    <location>
        <begin position="608"/>
        <end position="631"/>
    </location>
</feature>
<protein>
    <recommendedName>
        <fullName evidence="11">ERCC4 domain-containing protein</fullName>
    </recommendedName>
</protein>
<dbReference type="InterPro" id="IPR011335">
    <property type="entry name" value="Restrct_endonuc-II-like"/>
</dbReference>
<dbReference type="EMBL" id="JAHMUF010000019">
    <property type="protein sequence ID" value="KAG7192321.1"/>
    <property type="molecule type" value="Genomic_DNA"/>
</dbReference>
<dbReference type="GO" id="GO:0000724">
    <property type="term" value="P:double-strand break repair via homologous recombination"/>
    <property type="evidence" value="ECO:0007669"/>
    <property type="project" value="TreeGrafter"/>
</dbReference>
<keyword evidence="8" id="KW-0234">DNA repair</keyword>
<evidence type="ECO:0000259" key="11">
    <source>
        <dbReference type="SMART" id="SM00891"/>
    </source>
</evidence>
<dbReference type="SMART" id="SM00891">
    <property type="entry name" value="ERCC4"/>
    <property type="match status" value="1"/>
</dbReference>
<evidence type="ECO:0000256" key="7">
    <source>
        <dbReference type="ARBA" id="ARBA00023125"/>
    </source>
</evidence>
<evidence type="ECO:0000256" key="9">
    <source>
        <dbReference type="ARBA" id="ARBA00023242"/>
    </source>
</evidence>
<evidence type="ECO:0000313" key="12">
    <source>
        <dbReference type="EMBL" id="KAG7192321.1"/>
    </source>
</evidence>
<gene>
    <name evidence="12" type="ORF">KQ657_002040</name>
</gene>
<dbReference type="Pfam" id="PF02732">
    <property type="entry name" value="ERCC4"/>
    <property type="match status" value="1"/>
</dbReference>
<dbReference type="AlphaFoldDB" id="A0A9P7V7H2"/>
<dbReference type="PANTHER" id="PTHR10150:SF0">
    <property type="entry name" value="DNA REPAIR ENDONUCLEASE XPF"/>
    <property type="match status" value="1"/>
</dbReference>
<evidence type="ECO:0000256" key="4">
    <source>
        <dbReference type="ARBA" id="ARBA00022759"/>
    </source>
</evidence>
<dbReference type="GO" id="GO:0003697">
    <property type="term" value="F:single-stranded DNA binding"/>
    <property type="evidence" value="ECO:0007669"/>
    <property type="project" value="TreeGrafter"/>
</dbReference>
<keyword evidence="6" id="KW-0378">Hydrolase</keyword>
<evidence type="ECO:0000256" key="3">
    <source>
        <dbReference type="ARBA" id="ARBA00022722"/>
    </source>
</evidence>
<evidence type="ECO:0000256" key="1">
    <source>
        <dbReference type="ARBA" id="ARBA00004123"/>
    </source>
</evidence>
<evidence type="ECO:0000256" key="5">
    <source>
        <dbReference type="ARBA" id="ARBA00022763"/>
    </source>
</evidence>
<comment type="similarity">
    <text evidence="2">Belongs to the XPF family.</text>
</comment>
<dbReference type="GO" id="GO:0000110">
    <property type="term" value="C:nucleotide-excision repair factor 1 complex"/>
    <property type="evidence" value="ECO:0007669"/>
    <property type="project" value="TreeGrafter"/>
</dbReference>
<dbReference type="FunFam" id="3.40.50.10130:FF:000002">
    <property type="entry name" value="DNA repair endonuclease XPF"/>
    <property type="match status" value="1"/>
</dbReference>
<keyword evidence="3" id="KW-0540">Nuclease</keyword>
<dbReference type="InterPro" id="IPR006166">
    <property type="entry name" value="ERCC4_domain"/>
</dbReference>
<dbReference type="GO" id="GO:0000736">
    <property type="term" value="P:double-strand break repair via single-strand annealing, removal of nonhomologous ends"/>
    <property type="evidence" value="ECO:0007669"/>
    <property type="project" value="TreeGrafter"/>
</dbReference>
<reference evidence="12" key="1">
    <citation type="submission" date="2021-03" db="EMBL/GenBank/DDBJ databases">
        <authorList>
            <person name="Palmer J.M."/>
        </authorList>
    </citation>
    <scope>NUCLEOTIDE SEQUENCE</scope>
    <source>
        <strain evidence="12">ARV_011</strain>
    </source>
</reference>
<dbReference type="SUPFAM" id="SSF52980">
    <property type="entry name" value="Restriction endonuclease-like"/>
    <property type="match status" value="1"/>
</dbReference>
<dbReference type="OrthoDB" id="361020at2759"/>
<dbReference type="PANTHER" id="PTHR10150">
    <property type="entry name" value="DNA REPAIR ENDONUCLEASE XPF"/>
    <property type="match status" value="1"/>
</dbReference>
<dbReference type="RefSeq" id="XP_043047871.1">
    <property type="nucleotide sequence ID" value="XM_043192816.1"/>
</dbReference>
<evidence type="ECO:0000256" key="10">
    <source>
        <dbReference type="SAM" id="MobiDB-lite"/>
    </source>
</evidence>
<evidence type="ECO:0000256" key="2">
    <source>
        <dbReference type="ARBA" id="ARBA00010015"/>
    </source>
</evidence>
<comment type="caution">
    <text evidence="12">The sequence shown here is derived from an EMBL/GenBank/DDBJ whole genome shotgun (WGS) entry which is preliminary data.</text>
</comment>
<organism evidence="12 13">
    <name type="scientific">Scheffersomyces spartinae</name>
    <dbReference type="NCBI Taxonomy" id="45513"/>
    <lineage>
        <taxon>Eukaryota</taxon>
        <taxon>Fungi</taxon>
        <taxon>Dikarya</taxon>
        <taxon>Ascomycota</taxon>
        <taxon>Saccharomycotina</taxon>
        <taxon>Pichiomycetes</taxon>
        <taxon>Debaryomycetaceae</taxon>
        <taxon>Scheffersomyces</taxon>
    </lineage>
</organism>
<dbReference type="Gene3D" id="1.10.150.20">
    <property type="entry name" value="5' to 3' exonuclease, C-terminal subdomain"/>
    <property type="match status" value="1"/>
</dbReference>
<dbReference type="InterPro" id="IPR047520">
    <property type="entry name" value="XPF_nuclease"/>
</dbReference>
<dbReference type="GO" id="GO:0000712">
    <property type="term" value="P:resolution of meiotic recombination intermediates"/>
    <property type="evidence" value="ECO:0007669"/>
    <property type="project" value="TreeGrafter"/>
</dbReference>
<evidence type="ECO:0000256" key="8">
    <source>
        <dbReference type="ARBA" id="ARBA00023204"/>
    </source>
</evidence>
<sequence>MSLFVEDEDVYEDAVHQEQEIDRLFEHQETSREPSQFSVNIRSSTDANDEGIPLTFIPPETIPEFEAREVSCNLPLSFQQLIVEDLMSRDGLLVLGRGLGWDSIAANLLHGLSFPTVTLQNGNVRRTKRSLIVVLGANETEFVRLREELYELLWIDDLEGETPVVSIGGGGASSDGLLNHKRKQIYANGGIVVMTARIMAVDLLSGSLDANDITGLLLLHAERVRETSSEAFVVSLFRDKNDWGFIKAISDEPESITGFTPLATKLKLLRLKHVLLWPRFHVEVSASLNALKVKQLLNRQKKELERRRTVTEINTRMSSRMVKIQNAVLACINECLQELKRHNTELATDYWSMDNVHDPDFVTRIRYNLDVQWHRLTFTSKQLIFDLVTLTDMLRKLISLDSVSFYEFVQGILDTNIRHASTNSMAPVNMSPWLSLPESNIIISNAKDRALGKIKRTRRRIVENLEDPEESMVETVDVEEYYLEELPKWEQLLQLLDDISHEKMVLTNKNKGPILIVCSSDTVKQLSTLITSAKLIEDTTTNRKHFSFKLYMASKLKDYLFWKEISKRTKLANQEIFKAEDNAQNIDNNDSNFESNINASQIITSKSFSNALEQPTSKRRRTRGGASTARVQKLYSASERTTEAAELDTAIIEQLDKDLKDDKVEEVEPESNEFYHVMESKNDLEIDGGGFINDNNEDEASTNESLLKALKDSLLEELSFEMIKSDTEIIIQSYDDRDGDSLLQALEPSYIIMYEPDLSFIRRVEAYQAINEEHPAKTYFMYYGNSVEEQKHLLRIKKEKDAFTRLIREKSELGEHFETDLDRNRFRITRKQVVNTRIAGGANFRTETDEFKVVVDTREFLSSLPSLLYRVGITVAPCMLTVGDYILTPKICVERKSIPDLVSSLRSGRLYQQCEQMFRYYELPTLLIEFDENKAFSFEPFTDSRFQRVNAMNPTYNLILQQNIQSQIMSLLVSFPKLKVIWSSSPYETAQIFLSLKANQEEPDVGTALDMGVNKALKTEDGGPPQYNDEAIDFLQTIPGVNKANYTLIINRMRNVEALVKLTKPEFEQLLGEENGRKAYNFINHKIA</sequence>
<comment type="subcellular location">
    <subcellularLocation>
        <location evidence="1">Nucleus</location>
    </subcellularLocation>
</comment>
<keyword evidence="5" id="KW-0227">DNA damage</keyword>
<dbReference type="GO" id="GO:0000014">
    <property type="term" value="F:single-stranded DNA endodeoxyribonuclease activity"/>
    <property type="evidence" value="ECO:0007669"/>
    <property type="project" value="TreeGrafter"/>
</dbReference>
<dbReference type="Proteomes" id="UP000790833">
    <property type="component" value="Unassembled WGS sequence"/>
</dbReference>
<evidence type="ECO:0000313" key="13">
    <source>
        <dbReference type="Proteomes" id="UP000790833"/>
    </source>
</evidence>
<keyword evidence="13" id="KW-1185">Reference proteome</keyword>
<dbReference type="GeneID" id="66115414"/>
<dbReference type="InterPro" id="IPR010994">
    <property type="entry name" value="RuvA_2-like"/>
</dbReference>
<dbReference type="GO" id="GO:0003684">
    <property type="term" value="F:damaged DNA binding"/>
    <property type="evidence" value="ECO:0007669"/>
    <property type="project" value="TreeGrafter"/>
</dbReference>
<dbReference type="CDD" id="cd20078">
    <property type="entry name" value="XPF_nuclease_XPF_euk"/>
    <property type="match status" value="1"/>
</dbReference>
<accession>A0A9P7V7H2</accession>
<dbReference type="SUPFAM" id="SSF47781">
    <property type="entry name" value="RuvA domain 2-like"/>
    <property type="match status" value="1"/>
</dbReference>
<name>A0A9P7V7H2_9ASCO</name>
<proteinExistence type="inferred from homology"/>
<evidence type="ECO:0000256" key="6">
    <source>
        <dbReference type="ARBA" id="ARBA00022801"/>
    </source>
</evidence>
<dbReference type="Gene3D" id="3.40.50.10130">
    <property type="match status" value="1"/>
</dbReference>
<feature type="domain" description="ERCC4" evidence="11">
    <location>
        <begin position="852"/>
        <end position="932"/>
    </location>
</feature>
<keyword evidence="4" id="KW-0255">Endonuclease</keyword>
<keyword evidence="9" id="KW-0539">Nucleus</keyword>